<sequence precursor="true">MAHYLIIGSGLIGRLTAWRLLHAGHQVTILSSDDFRGTDSAGYVAAAMVAPYAEAVTEGRHLRDLASESLAIWDRWLDALPEPVFFPRCGTAVVAHDSDNVEFERYYQRAMHTLTPSDFQYLTGHAMRDKLPALADHFSRAIWFDDEGCLDNRQLFRSLTAFLKVRADWRRISPVEHLDAATLDHLCQTTLNKKRDDFTLVIDCRGNGSRADIASLRSVRGEVIRVHAPAVSISHCVRLLHPRYPLYLVPRPNQHYVIGATIIETADRSPVSVRSAMELFSALYTIDTGFAEARIVEMQAHCRPAMPDHLPLIQQQPWGVQLNGFYRHGYLLAPIMIERLLAQLASSNKVGRDANYT</sequence>
<dbReference type="KEGG" id="mec:Q7C_138"/>
<feature type="domain" description="FAD dependent oxidoreductase" evidence="9">
    <location>
        <begin position="4"/>
        <end position="336"/>
    </location>
</feature>
<dbReference type="InterPro" id="IPR023209">
    <property type="entry name" value="DAO"/>
</dbReference>
<dbReference type="InterPro" id="IPR036188">
    <property type="entry name" value="FAD/NAD-bd_sf"/>
</dbReference>
<evidence type="ECO:0000256" key="1">
    <source>
        <dbReference type="ARBA" id="ARBA00001974"/>
    </source>
</evidence>
<keyword evidence="4" id="KW-0274">FAD</keyword>
<dbReference type="Proteomes" id="UP000009145">
    <property type="component" value="Chromosome"/>
</dbReference>
<protein>
    <recommendedName>
        <fullName evidence="7">D-amino-acid oxidase</fullName>
        <ecNumber evidence="6">1.4.3.3</ecNumber>
    </recommendedName>
</protein>
<dbReference type="EC" id="1.4.3.3" evidence="6"/>
<reference evidence="10 11" key="1">
    <citation type="journal article" date="2012" name="J. Bacteriol.">
        <title>Complete genome sequences of Methylophaga sp. strain JAM1 and Methylophaga sp. strain JAM7.</title>
        <authorList>
            <person name="Villeneuve C."/>
            <person name="Martineau C."/>
            <person name="Mauffrey F."/>
            <person name="Villemur R."/>
        </authorList>
    </citation>
    <scope>NUCLEOTIDE SEQUENCE [LARGE SCALE GENOMIC DNA]</scope>
    <source>
        <strain evidence="10 11">JAM7</strain>
    </source>
</reference>
<evidence type="ECO:0000256" key="4">
    <source>
        <dbReference type="ARBA" id="ARBA00022827"/>
    </source>
</evidence>
<evidence type="ECO:0000313" key="10">
    <source>
        <dbReference type="EMBL" id="AFJ01319.1"/>
    </source>
</evidence>
<dbReference type="GO" id="GO:0071949">
    <property type="term" value="F:FAD binding"/>
    <property type="evidence" value="ECO:0007669"/>
    <property type="project" value="InterPro"/>
</dbReference>
<proteinExistence type="inferred from homology"/>
<dbReference type="Pfam" id="PF01266">
    <property type="entry name" value="DAO"/>
    <property type="match status" value="1"/>
</dbReference>
<evidence type="ECO:0000256" key="2">
    <source>
        <dbReference type="ARBA" id="ARBA00006730"/>
    </source>
</evidence>
<gene>
    <name evidence="10" type="ordered locus">Q7C_138</name>
</gene>
<evidence type="ECO:0000256" key="5">
    <source>
        <dbReference type="ARBA" id="ARBA00023002"/>
    </source>
</evidence>
<dbReference type="SUPFAM" id="SSF54373">
    <property type="entry name" value="FAD-linked reductases, C-terminal domain"/>
    <property type="match status" value="1"/>
</dbReference>
<keyword evidence="3" id="KW-0285">Flavoprotein</keyword>
<dbReference type="GO" id="GO:0003884">
    <property type="term" value="F:D-amino-acid oxidase activity"/>
    <property type="evidence" value="ECO:0007669"/>
    <property type="project" value="UniProtKB-EC"/>
</dbReference>
<keyword evidence="5 10" id="KW-0560">Oxidoreductase</keyword>
<dbReference type="Gene3D" id="3.30.9.10">
    <property type="entry name" value="D-Amino Acid Oxidase, subunit A, domain 2"/>
    <property type="match status" value="1"/>
</dbReference>
<keyword evidence="11" id="KW-1185">Reference proteome</keyword>
<evidence type="ECO:0000256" key="8">
    <source>
        <dbReference type="ARBA" id="ARBA00049547"/>
    </source>
</evidence>
<dbReference type="PANTHER" id="PTHR11530:SF11">
    <property type="entry name" value="D-ASPARTATE OXIDASE"/>
    <property type="match status" value="1"/>
</dbReference>
<dbReference type="GO" id="GO:0046416">
    <property type="term" value="P:D-amino acid metabolic process"/>
    <property type="evidence" value="ECO:0007669"/>
    <property type="project" value="InterPro"/>
</dbReference>
<dbReference type="EMBL" id="CP003380">
    <property type="protein sequence ID" value="AFJ01319.1"/>
    <property type="molecule type" value="Genomic_DNA"/>
</dbReference>
<evidence type="ECO:0000259" key="9">
    <source>
        <dbReference type="Pfam" id="PF01266"/>
    </source>
</evidence>
<dbReference type="SUPFAM" id="SSF51905">
    <property type="entry name" value="FAD/NAD(P)-binding domain"/>
    <property type="match status" value="1"/>
</dbReference>
<dbReference type="RefSeq" id="WP_014702769.1">
    <property type="nucleotide sequence ID" value="NC_017856.1"/>
</dbReference>
<evidence type="ECO:0000256" key="6">
    <source>
        <dbReference type="ARBA" id="ARBA00039101"/>
    </source>
</evidence>
<dbReference type="OrthoDB" id="9790035at2"/>
<dbReference type="AlphaFoldDB" id="I1YEH6"/>
<evidence type="ECO:0000313" key="11">
    <source>
        <dbReference type="Proteomes" id="UP000009145"/>
    </source>
</evidence>
<comment type="similarity">
    <text evidence="2">Belongs to the DAMOX/DASOX family.</text>
</comment>
<dbReference type="HOGENOM" id="CLU_007884_1_0_6"/>
<evidence type="ECO:0000256" key="7">
    <source>
        <dbReference type="ARBA" id="ARBA00039751"/>
    </source>
</evidence>
<dbReference type="STRING" id="754477.Q7C_138"/>
<dbReference type="PATRIC" id="fig|754477.3.peg.137"/>
<dbReference type="InterPro" id="IPR006076">
    <property type="entry name" value="FAD-dep_OxRdtase"/>
</dbReference>
<name>I1YEH6_METFJ</name>
<dbReference type="eggNOG" id="COG0665">
    <property type="taxonomic scope" value="Bacteria"/>
</dbReference>
<dbReference type="Gene3D" id="3.50.50.60">
    <property type="entry name" value="FAD/NAD(P)-binding domain"/>
    <property type="match status" value="1"/>
</dbReference>
<dbReference type="PANTHER" id="PTHR11530">
    <property type="entry name" value="D-AMINO ACID OXIDASE"/>
    <property type="match status" value="1"/>
</dbReference>
<organism evidence="10 11">
    <name type="scientific">Methylophaga frappieri (strain ATCC BAA-2434 / DSM 25690 / JAM7)</name>
    <dbReference type="NCBI Taxonomy" id="754477"/>
    <lineage>
        <taxon>Bacteria</taxon>
        <taxon>Pseudomonadati</taxon>
        <taxon>Pseudomonadota</taxon>
        <taxon>Gammaproteobacteria</taxon>
        <taxon>Thiotrichales</taxon>
        <taxon>Piscirickettsiaceae</taxon>
        <taxon>Methylophaga</taxon>
    </lineage>
</organism>
<evidence type="ECO:0000256" key="3">
    <source>
        <dbReference type="ARBA" id="ARBA00022630"/>
    </source>
</evidence>
<accession>I1YEH6</accession>
<comment type="cofactor">
    <cofactor evidence="1">
        <name>FAD</name>
        <dbReference type="ChEBI" id="CHEBI:57692"/>
    </cofactor>
</comment>
<comment type="catalytic activity">
    <reaction evidence="8">
        <text>a D-alpha-amino acid + O2 + H2O = a 2-oxocarboxylate + H2O2 + NH4(+)</text>
        <dbReference type="Rhea" id="RHEA:21816"/>
        <dbReference type="ChEBI" id="CHEBI:15377"/>
        <dbReference type="ChEBI" id="CHEBI:15379"/>
        <dbReference type="ChEBI" id="CHEBI:16240"/>
        <dbReference type="ChEBI" id="CHEBI:28938"/>
        <dbReference type="ChEBI" id="CHEBI:35179"/>
        <dbReference type="ChEBI" id="CHEBI:59871"/>
        <dbReference type="EC" id="1.4.3.3"/>
    </reaction>
    <physiologicalReaction direction="left-to-right" evidence="8">
        <dbReference type="Rhea" id="RHEA:21817"/>
    </physiologicalReaction>
</comment>